<comment type="caution">
    <text evidence="1">The sequence shown here is derived from an EMBL/GenBank/DDBJ whole genome shotgun (WGS) entry which is preliminary data.</text>
</comment>
<evidence type="ECO:0000313" key="2">
    <source>
        <dbReference type="Proteomes" id="UP001552299"/>
    </source>
</evidence>
<name>A0ABD0V8S4_DENTH</name>
<evidence type="ECO:0000313" key="1">
    <source>
        <dbReference type="EMBL" id="KAL0918883.1"/>
    </source>
</evidence>
<dbReference type="Proteomes" id="UP001552299">
    <property type="component" value="Unassembled WGS sequence"/>
</dbReference>
<proteinExistence type="predicted"/>
<protein>
    <submittedName>
        <fullName evidence="1">Uncharacterized protein</fullName>
    </submittedName>
</protein>
<organism evidence="1 2">
    <name type="scientific">Dendrobium thyrsiflorum</name>
    <name type="common">Pinecone-like raceme dendrobium</name>
    <name type="synonym">Orchid</name>
    <dbReference type="NCBI Taxonomy" id="117978"/>
    <lineage>
        <taxon>Eukaryota</taxon>
        <taxon>Viridiplantae</taxon>
        <taxon>Streptophyta</taxon>
        <taxon>Embryophyta</taxon>
        <taxon>Tracheophyta</taxon>
        <taxon>Spermatophyta</taxon>
        <taxon>Magnoliopsida</taxon>
        <taxon>Liliopsida</taxon>
        <taxon>Asparagales</taxon>
        <taxon>Orchidaceae</taxon>
        <taxon>Epidendroideae</taxon>
        <taxon>Malaxideae</taxon>
        <taxon>Dendrobiinae</taxon>
        <taxon>Dendrobium</taxon>
    </lineage>
</organism>
<reference evidence="1 2" key="1">
    <citation type="journal article" date="2024" name="Plant Biotechnol. J.">
        <title>Dendrobium thyrsiflorum genome and its molecular insights into genes involved in important horticultural traits.</title>
        <authorList>
            <person name="Chen B."/>
            <person name="Wang J.Y."/>
            <person name="Zheng P.J."/>
            <person name="Li K.L."/>
            <person name="Liang Y.M."/>
            <person name="Chen X.F."/>
            <person name="Zhang C."/>
            <person name="Zhao X."/>
            <person name="He X."/>
            <person name="Zhang G.Q."/>
            <person name="Liu Z.J."/>
            <person name="Xu Q."/>
        </authorList>
    </citation>
    <scope>NUCLEOTIDE SEQUENCE [LARGE SCALE GENOMIC DNA]</scope>
    <source>
        <strain evidence="1">GZMU011</strain>
    </source>
</reference>
<keyword evidence="2" id="KW-1185">Reference proteome</keyword>
<accession>A0ABD0V8S4</accession>
<dbReference type="AlphaFoldDB" id="A0ABD0V8S4"/>
<sequence length="146" mass="16639">MPRARVRPDPALCTPLATPARPLLALFPASGHHDYYAQRQAFLRSYTLSARESLGERLRRRWREIVDKGREALWKAAGWVLDEFSKRKREILRVLRWRMPGVVALHRVGCFGARLGLRSAIGTPRHWLLCHPTGFTALPPMLHAGA</sequence>
<dbReference type="EMBL" id="JANQDX010000009">
    <property type="protein sequence ID" value="KAL0918883.1"/>
    <property type="molecule type" value="Genomic_DNA"/>
</dbReference>
<gene>
    <name evidence="1" type="ORF">M5K25_010929</name>
</gene>